<accession>A0ABS4CNE5</accession>
<reference evidence="1 2" key="1">
    <citation type="submission" date="2020-12" db="EMBL/GenBank/DDBJ databases">
        <title>Vagococcus allomyrinae sp. nov. and Enterococcus lavae sp. nov., isolated from the larvae of Allomyrina dichotoma.</title>
        <authorList>
            <person name="Lee S.D."/>
        </authorList>
    </citation>
    <scope>NUCLEOTIDE SEQUENCE [LARGE SCALE GENOMIC DNA]</scope>
    <source>
        <strain evidence="1 2">BWM-S5</strain>
    </source>
</reference>
<comment type="caution">
    <text evidence="1">The sequence shown here is derived from an EMBL/GenBank/DDBJ whole genome shotgun (WGS) entry which is preliminary data.</text>
</comment>
<evidence type="ECO:0000313" key="2">
    <source>
        <dbReference type="Proteomes" id="UP000673375"/>
    </source>
</evidence>
<sequence length="126" mass="14889">MPKEIDWSDSYFHDYVDRGIMKWQGMYLSEHTAEMEKEQQEEEKVIPAKRKMSEQDIQQVLASAYETQSLIVIQLEMKDLDNNYFEDITGKIMGFDELGILVDGKLVLYEEIHHVALKSFHKWSEV</sequence>
<keyword evidence="2" id="KW-1185">Reference proteome</keyword>
<dbReference type="EMBL" id="JAEDXU010000012">
    <property type="protein sequence ID" value="MBP1048107.1"/>
    <property type="molecule type" value="Genomic_DNA"/>
</dbReference>
<protein>
    <recommendedName>
        <fullName evidence="3">DNA-directed RNA polymerase beta subunit</fullName>
    </recommendedName>
</protein>
<evidence type="ECO:0000313" key="1">
    <source>
        <dbReference type="EMBL" id="MBP1048107.1"/>
    </source>
</evidence>
<dbReference type="Gene3D" id="3.30.1360.200">
    <property type="match status" value="1"/>
</dbReference>
<name>A0ABS4CNE5_9ENTE</name>
<proteinExistence type="predicted"/>
<dbReference type="Proteomes" id="UP000673375">
    <property type="component" value="Unassembled WGS sequence"/>
</dbReference>
<evidence type="ECO:0008006" key="3">
    <source>
        <dbReference type="Google" id="ProtNLM"/>
    </source>
</evidence>
<dbReference type="RefSeq" id="WP_209558879.1">
    <property type="nucleotide sequence ID" value="NZ_JAEDXU010000012.1"/>
</dbReference>
<organism evidence="1 2">
    <name type="scientific">Enterococcus larvae</name>
    <dbReference type="NCBI Taxonomy" id="2794352"/>
    <lineage>
        <taxon>Bacteria</taxon>
        <taxon>Bacillati</taxon>
        <taxon>Bacillota</taxon>
        <taxon>Bacilli</taxon>
        <taxon>Lactobacillales</taxon>
        <taxon>Enterococcaceae</taxon>
        <taxon>Enterococcus</taxon>
    </lineage>
</organism>
<gene>
    <name evidence="1" type="ORF">I6N96_17580</name>
</gene>